<evidence type="ECO:0000256" key="1">
    <source>
        <dbReference type="ARBA" id="ARBA00012513"/>
    </source>
</evidence>
<dbReference type="PROSITE" id="PS50011">
    <property type="entry name" value="PROTEIN_KINASE_DOM"/>
    <property type="match status" value="1"/>
</dbReference>
<dbReference type="Gene3D" id="1.10.510.10">
    <property type="entry name" value="Transferase(Phosphotransferase) domain 1"/>
    <property type="match status" value="1"/>
</dbReference>
<evidence type="ECO:0000313" key="12">
    <source>
        <dbReference type="EMBL" id="OHT15885.1"/>
    </source>
</evidence>
<evidence type="ECO:0000256" key="8">
    <source>
        <dbReference type="ARBA" id="ARBA00047899"/>
    </source>
</evidence>
<evidence type="ECO:0000256" key="6">
    <source>
        <dbReference type="ARBA" id="ARBA00022777"/>
    </source>
</evidence>
<dbReference type="RefSeq" id="XP_068369021.1">
    <property type="nucleotide sequence ID" value="XM_068497416.1"/>
</dbReference>
<dbReference type="Gene3D" id="3.30.200.20">
    <property type="entry name" value="Phosphorylase Kinase, domain 1"/>
    <property type="match status" value="1"/>
</dbReference>
<dbReference type="PROSITE" id="PS51285">
    <property type="entry name" value="AGC_KINASE_CTER"/>
    <property type="match status" value="1"/>
</dbReference>
<evidence type="ECO:0000256" key="7">
    <source>
        <dbReference type="ARBA" id="ARBA00022840"/>
    </source>
</evidence>
<dbReference type="PANTHER" id="PTHR24356">
    <property type="entry name" value="SERINE/THREONINE-PROTEIN KINASE"/>
    <property type="match status" value="1"/>
</dbReference>
<feature type="domain" description="AGC-kinase C-terminal" evidence="11">
    <location>
        <begin position="591"/>
        <end position="656"/>
    </location>
</feature>
<keyword evidence="7" id="KW-0067">ATP-binding</keyword>
<proteinExistence type="predicted"/>
<protein>
    <recommendedName>
        <fullName evidence="1">non-specific serine/threonine protein kinase</fullName>
        <ecNumber evidence="1">2.7.11.1</ecNumber>
    </recommendedName>
</protein>
<feature type="domain" description="Protein kinase" evidence="10">
    <location>
        <begin position="334"/>
        <end position="590"/>
    </location>
</feature>
<evidence type="ECO:0000256" key="4">
    <source>
        <dbReference type="ARBA" id="ARBA00022679"/>
    </source>
</evidence>
<dbReference type="GO" id="GO:0005524">
    <property type="term" value="F:ATP binding"/>
    <property type="evidence" value="ECO:0007669"/>
    <property type="project" value="UniProtKB-KW"/>
</dbReference>
<dbReference type="GO" id="GO:0004674">
    <property type="term" value="F:protein serine/threonine kinase activity"/>
    <property type="evidence" value="ECO:0007669"/>
    <property type="project" value="UniProtKB-KW"/>
</dbReference>
<comment type="caution">
    <text evidence="12">The sequence shown here is derived from an EMBL/GenBank/DDBJ whole genome shotgun (WGS) entry which is preliminary data.</text>
</comment>
<dbReference type="PANTHER" id="PTHR24356:SF1">
    <property type="entry name" value="SERINE_THREONINE-PROTEIN KINASE GREATWALL"/>
    <property type="match status" value="1"/>
</dbReference>
<dbReference type="OrthoDB" id="162894at2759"/>
<keyword evidence="2" id="KW-0723">Serine/threonine-protein kinase</keyword>
<dbReference type="InterPro" id="IPR000961">
    <property type="entry name" value="AGC-kinase_C"/>
</dbReference>
<evidence type="ECO:0000256" key="3">
    <source>
        <dbReference type="ARBA" id="ARBA00022553"/>
    </source>
</evidence>
<sequence>MSIQPSILCPSPRHVSPKIISVTAIPRVPAIDAPNPQLISLFNALSFRCKLLMKYQKEIPENETDIHAAINSIINGNLYKIQKNAQNYLDMLTEKSKESQNSENQNVISEVLSIIIYLTRLHSHLALALLNQTDVFKSRSSSNLAGSGNLPNLYVGASPLADGLMTNYLENEGDTLICRICDKVVPVDLIDSHTSLCIQAHQIKYQFLSSSEKLKSLNNKLSKSELMVKFPGTLPNATKYIYQLLYLYLTNERAIIVKTTDPDGVAQLESIIAAFDSFTLPSSMAKYQQYFSKSRELVVQKYESLLDITKASEAIAATTVDHSVGDNHTQISAFSFLKRLSSGAFARVYLAKKQSTGDLFAIKVIKKSHINLKNQVRKVSMERDIMMKLHSPYMVNFYYSFIKKNNIYLVMEYIPGGDIFSLLQNIGSLDEPNAKNYVAQVVKALEFLRDNSIIHRDLKPDNILIDADGMLRLTDFGLSFFGINGRQQKARVGTPDYMAPEIIISHPHSYSCDYWSLGIMAYEFLTGVPPFHGLSEDETFKRVLTNFYDPSLLDEFSPECRDFIKRLLVINPDERLGSKDFNEILNHPWFKDIDWEHLREMEPVFVPDQTNDSSYFVSRYEFPDDAEIDIREDLANEDGSYEDYATAPCDSSRDYNKHGNFDQKFPKVSLQHLKRSTEEKAHNIRSKALRSHKRFLGLSNVPGSSFNLLNKGQNNHIEISTYPFLNQSTPTLLKANPLLKM</sequence>
<dbReference type="GO" id="GO:0007010">
    <property type="term" value="P:cytoskeleton organization"/>
    <property type="evidence" value="ECO:0007669"/>
    <property type="project" value="UniProtKB-ARBA"/>
</dbReference>
<dbReference type="InterPro" id="IPR000719">
    <property type="entry name" value="Prot_kinase_dom"/>
</dbReference>
<reference evidence="12" key="1">
    <citation type="submission" date="2016-10" db="EMBL/GenBank/DDBJ databases">
        <authorList>
            <person name="Benchimol M."/>
            <person name="Almeida L.G."/>
            <person name="Vasconcelos A.T."/>
            <person name="Perreira-Neves A."/>
            <person name="Rosa I.A."/>
            <person name="Tasca T."/>
            <person name="Bogo M.R."/>
            <person name="de Souza W."/>
        </authorList>
    </citation>
    <scope>NUCLEOTIDE SEQUENCE [LARGE SCALE GENOMIC DNA]</scope>
    <source>
        <strain evidence="12">K</strain>
    </source>
</reference>
<dbReference type="Proteomes" id="UP000179807">
    <property type="component" value="Unassembled WGS sequence"/>
</dbReference>
<dbReference type="InterPro" id="IPR050236">
    <property type="entry name" value="Ser_Thr_kinase_AGC"/>
</dbReference>
<keyword evidence="6 12" id="KW-0418">Kinase</keyword>
<dbReference type="GeneID" id="94832120"/>
<dbReference type="AlphaFoldDB" id="A0A1J4L1X0"/>
<evidence type="ECO:0000259" key="11">
    <source>
        <dbReference type="PROSITE" id="PS51285"/>
    </source>
</evidence>
<dbReference type="InterPro" id="IPR008271">
    <property type="entry name" value="Ser/Thr_kinase_AS"/>
</dbReference>
<dbReference type="VEuPathDB" id="TrichDB:TRFO_13731"/>
<evidence type="ECO:0000313" key="13">
    <source>
        <dbReference type="Proteomes" id="UP000179807"/>
    </source>
</evidence>
<evidence type="ECO:0000256" key="5">
    <source>
        <dbReference type="ARBA" id="ARBA00022741"/>
    </source>
</evidence>
<dbReference type="EMBL" id="MLAK01000176">
    <property type="protein sequence ID" value="OHT15885.1"/>
    <property type="molecule type" value="Genomic_DNA"/>
</dbReference>
<dbReference type="GO" id="GO:0035556">
    <property type="term" value="P:intracellular signal transduction"/>
    <property type="evidence" value="ECO:0007669"/>
    <property type="project" value="TreeGrafter"/>
</dbReference>
<dbReference type="CDD" id="cd05579">
    <property type="entry name" value="STKc_MAST_like"/>
    <property type="match status" value="1"/>
</dbReference>
<gene>
    <name evidence="12" type="ORF">TRFO_13731</name>
</gene>
<name>A0A1J4L1X0_9EUKA</name>
<comment type="catalytic activity">
    <reaction evidence="8">
        <text>L-threonyl-[protein] + ATP = O-phospho-L-threonyl-[protein] + ADP + H(+)</text>
        <dbReference type="Rhea" id="RHEA:46608"/>
        <dbReference type="Rhea" id="RHEA-COMP:11060"/>
        <dbReference type="Rhea" id="RHEA-COMP:11605"/>
        <dbReference type="ChEBI" id="CHEBI:15378"/>
        <dbReference type="ChEBI" id="CHEBI:30013"/>
        <dbReference type="ChEBI" id="CHEBI:30616"/>
        <dbReference type="ChEBI" id="CHEBI:61977"/>
        <dbReference type="ChEBI" id="CHEBI:456216"/>
        <dbReference type="EC" id="2.7.11.1"/>
    </reaction>
</comment>
<keyword evidence="5" id="KW-0547">Nucleotide-binding</keyword>
<evidence type="ECO:0000256" key="9">
    <source>
        <dbReference type="ARBA" id="ARBA00048679"/>
    </source>
</evidence>
<dbReference type="PROSITE" id="PS00108">
    <property type="entry name" value="PROTEIN_KINASE_ST"/>
    <property type="match status" value="1"/>
</dbReference>
<dbReference type="Pfam" id="PF00069">
    <property type="entry name" value="Pkinase"/>
    <property type="match status" value="1"/>
</dbReference>
<comment type="catalytic activity">
    <reaction evidence="9">
        <text>L-seryl-[protein] + ATP = O-phospho-L-seryl-[protein] + ADP + H(+)</text>
        <dbReference type="Rhea" id="RHEA:17989"/>
        <dbReference type="Rhea" id="RHEA-COMP:9863"/>
        <dbReference type="Rhea" id="RHEA-COMP:11604"/>
        <dbReference type="ChEBI" id="CHEBI:15378"/>
        <dbReference type="ChEBI" id="CHEBI:29999"/>
        <dbReference type="ChEBI" id="CHEBI:30616"/>
        <dbReference type="ChEBI" id="CHEBI:83421"/>
        <dbReference type="ChEBI" id="CHEBI:456216"/>
        <dbReference type="EC" id="2.7.11.1"/>
    </reaction>
</comment>
<dbReference type="SMART" id="SM00220">
    <property type="entry name" value="S_TKc"/>
    <property type="match status" value="1"/>
</dbReference>
<dbReference type="FunFam" id="3.30.200.20:FF:000042">
    <property type="entry name" value="Aurora kinase A"/>
    <property type="match status" value="1"/>
</dbReference>
<dbReference type="FunFam" id="1.10.510.10:FF:000024">
    <property type="entry name" value="Probable serine/threonine-protein kinase cot-1"/>
    <property type="match status" value="1"/>
</dbReference>
<keyword evidence="3" id="KW-0597">Phosphoprotein</keyword>
<organism evidence="12 13">
    <name type="scientific">Tritrichomonas foetus</name>
    <dbReference type="NCBI Taxonomy" id="1144522"/>
    <lineage>
        <taxon>Eukaryota</taxon>
        <taxon>Metamonada</taxon>
        <taxon>Parabasalia</taxon>
        <taxon>Tritrichomonadida</taxon>
        <taxon>Tritrichomonadidae</taxon>
        <taxon>Tritrichomonas</taxon>
    </lineage>
</organism>
<keyword evidence="4" id="KW-0808">Transferase</keyword>
<evidence type="ECO:0000259" key="10">
    <source>
        <dbReference type="PROSITE" id="PS50011"/>
    </source>
</evidence>
<keyword evidence="13" id="KW-1185">Reference proteome</keyword>
<evidence type="ECO:0000256" key="2">
    <source>
        <dbReference type="ARBA" id="ARBA00022527"/>
    </source>
</evidence>
<dbReference type="InterPro" id="IPR011009">
    <property type="entry name" value="Kinase-like_dom_sf"/>
</dbReference>
<dbReference type="EC" id="2.7.11.1" evidence="1"/>
<accession>A0A1J4L1X0</accession>
<dbReference type="SUPFAM" id="SSF56112">
    <property type="entry name" value="Protein kinase-like (PK-like)"/>
    <property type="match status" value="1"/>
</dbReference>